<evidence type="ECO:0000313" key="1">
    <source>
        <dbReference type="EMBL" id="ACN35420.1"/>
    </source>
</evidence>
<organism evidence="1">
    <name type="scientific">Zea mays</name>
    <name type="common">Maize</name>
    <dbReference type="NCBI Taxonomy" id="4577"/>
    <lineage>
        <taxon>Eukaryota</taxon>
        <taxon>Viridiplantae</taxon>
        <taxon>Streptophyta</taxon>
        <taxon>Embryophyta</taxon>
        <taxon>Tracheophyta</taxon>
        <taxon>Spermatophyta</taxon>
        <taxon>Magnoliopsida</taxon>
        <taxon>Liliopsida</taxon>
        <taxon>Poales</taxon>
        <taxon>Poaceae</taxon>
        <taxon>PACMAD clade</taxon>
        <taxon>Panicoideae</taxon>
        <taxon>Andropogonodae</taxon>
        <taxon>Andropogoneae</taxon>
        <taxon>Tripsacinae</taxon>
        <taxon>Zea</taxon>
    </lineage>
</organism>
<proteinExistence type="evidence at transcript level"/>
<accession>C0PJQ4</accession>
<reference evidence="1" key="2">
    <citation type="submission" date="2012-06" db="EMBL/GenBank/DDBJ databases">
        <authorList>
            <person name="Yu Y."/>
            <person name="Currie J."/>
            <person name="Lomeli R."/>
            <person name="Angelova A."/>
            <person name="Collura K."/>
            <person name="Wissotski M."/>
            <person name="Campos D."/>
            <person name="Kudrna D."/>
            <person name="Golser W."/>
            <person name="Ashely E."/>
            <person name="Descour A."/>
            <person name="Fernandes J."/>
            <person name="Soderlund C."/>
            <person name="Walbot V."/>
        </authorList>
    </citation>
    <scope>NUCLEOTIDE SEQUENCE</scope>
    <source>
        <strain evidence="1">B73</strain>
    </source>
</reference>
<protein>
    <submittedName>
        <fullName evidence="1">Uncharacterized protein</fullName>
    </submittedName>
</protein>
<reference evidence="1" key="1">
    <citation type="journal article" date="2009" name="PLoS Genet.">
        <title>Sequencing, mapping, and analysis of 27,455 maize full-length cDNAs.</title>
        <authorList>
            <person name="Soderlund C."/>
            <person name="Descour A."/>
            <person name="Kudrna D."/>
            <person name="Bomhoff M."/>
            <person name="Boyd L."/>
            <person name="Currie J."/>
            <person name="Angelova A."/>
            <person name="Collura K."/>
            <person name="Wissotski M."/>
            <person name="Ashley E."/>
            <person name="Morrow D."/>
            <person name="Fernandes J."/>
            <person name="Walbot V."/>
            <person name="Yu Y."/>
        </authorList>
    </citation>
    <scope>NUCLEOTIDE SEQUENCE</scope>
    <source>
        <strain evidence="1">B73</strain>
    </source>
</reference>
<dbReference type="AlphaFoldDB" id="C0PJQ4"/>
<dbReference type="EMBL" id="BT068523">
    <property type="protein sequence ID" value="ACN35420.1"/>
    <property type="molecule type" value="mRNA"/>
</dbReference>
<sequence length="41" mass="5049">MVSAIKEMFMKTTNHQHMLNYHLLHFTSMFSRWPILRLSNR</sequence>
<name>C0PJQ4_MAIZE</name>